<sequence>MDGLLPLDAHAERITIARNRQHPLYRSFILVPALLLALSTTAQASSTCATAATEGQMFDCLQRQLKASDHALNTAYKTLIARYKDNGSAPNQPSQDLMLKKAQLAWIALRDASCEFETYESIGGSGFGTIHTACLLEQTQKRVEYLNGFVGSP</sequence>
<feature type="chain" id="PRO_5045661316" evidence="1">
    <location>
        <begin position="45"/>
        <end position="153"/>
    </location>
</feature>
<dbReference type="InterPro" id="IPR009739">
    <property type="entry name" value="LprI-like_N"/>
</dbReference>
<dbReference type="RefSeq" id="WP_054614181.1">
    <property type="nucleotide sequence ID" value="NZ_CP101125.1"/>
</dbReference>
<accession>A0ABY5EK64</accession>
<proteinExistence type="predicted"/>
<feature type="signal peptide" evidence="1">
    <location>
        <begin position="1"/>
        <end position="44"/>
    </location>
</feature>
<name>A0ABY5EK64_9PSED</name>
<protein>
    <submittedName>
        <fullName evidence="3">Lysozyme inhibitor LprI family protein</fullName>
    </submittedName>
</protein>
<dbReference type="Pfam" id="PF07007">
    <property type="entry name" value="LprI"/>
    <property type="match status" value="1"/>
</dbReference>
<keyword evidence="1" id="KW-0732">Signal</keyword>
<gene>
    <name evidence="3" type="ORF">NK667_07125</name>
</gene>
<evidence type="ECO:0000256" key="1">
    <source>
        <dbReference type="SAM" id="SignalP"/>
    </source>
</evidence>
<organism evidence="3 4">
    <name type="scientific">Pseudomonas nunensis</name>
    <dbReference type="NCBI Taxonomy" id="2961896"/>
    <lineage>
        <taxon>Bacteria</taxon>
        <taxon>Pseudomonadati</taxon>
        <taxon>Pseudomonadota</taxon>
        <taxon>Gammaproteobacteria</taxon>
        <taxon>Pseudomonadales</taxon>
        <taxon>Pseudomonadaceae</taxon>
        <taxon>Pseudomonas</taxon>
    </lineage>
</organism>
<reference evidence="3" key="1">
    <citation type="submission" date="2022-07" db="EMBL/GenBank/DDBJ databases">
        <title>Pseudomonas nunamit sp. nov. an antifungal species isolated from Greenland.</title>
        <authorList>
            <person name="Ntana F."/>
            <person name="Hennessy R.C."/>
            <person name="Zervas A."/>
            <person name="Stougaard P."/>
        </authorList>
    </citation>
    <scope>NUCLEOTIDE SEQUENCE</scope>
    <source>
        <strain evidence="3">In5</strain>
    </source>
</reference>
<keyword evidence="4" id="KW-1185">Reference proteome</keyword>
<evidence type="ECO:0000313" key="3">
    <source>
        <dbReference type="EMBL" id="UTO16111.1"/>
    </source>
</evidence>
<feature type="domain" description="Lysozyme inhibitor LprI-like N-terminal" evidence="2">
    <location>
        <begin position="48"/>
        <end position="146"/>
    </location>
</feature>
<dbReference type="Proteomes" id="UP001059607">
    <property type="component" value="Chromosome"/>
</dbReference>
<evidence type="ECO:0000313" key="4">
    <source>
        <dbReference type="Proteomes" id="UP001059607"/>
    </source>
</evidence>
<dbReference type="EMBL" id="CP101125">
    <property type="protein sequence ID" value="UTO16111.1"/>
    <property type="molecule type" value="Genomic_DNA"/>
</dbReference>
<dbReference type="Gene3D" id="1.20.1270.180">
    <property type="match status" value="1"/>
</dbReference>
<evidence type="ECO:0000259" key="2">
    <source>
        <dbReference type="Pfam" id="PF07007"/>
    </source>
</evidence>